<sequence>MLEWLNIATVGFIVVFLGTLFLIGELLVRAKGVFSLIGVGMISIYFIHHLTGDVGTWVVLFYVIGLALIIFDGNVTSDGTIAAIGIVFMIIALAVPAPDMVYRILVGMAVIIGALAALMFLRVFPKRNMWTKMTLKDQLTSERGYNTMNESYKALVGKTGETLTVFRPAGTVEIEGQPYSAISGGQFLQAGVKVEVVLVDGTGIVIKPCEDKEES</sequence>
<feature type="transmembrane region" description="Helical" evidence="5">
    <location>
        <begin position="30"/>
        <end position="48"/>
    </location>
</feature>
<dbReference type="OrthoDB" id="9806253at2"/>
<evidence type="ECO:0000313" key="8">
    <source>
        <dbReference type="Proteomes" id="UP000242662"/>
    </source>
</evidence>
<dbReference type="RefSeq" id="WP_090775911.1">
    <property type="nucleotide sequence ID" value="NZ_FMYM01000007.1"/>
</dbReference>
<dbReference type="GO" id="GO:0005886">
    <property type="term" value="C:plasma membrane"/>
    <property type="evidence" value="ECO:0007669"/>
    <property type="project" value="TreeGrafter"/>
</dbReference>
<evidence type="ECO:0000259" key="6">
    <source>
        <dbReference type="Pfam" id="PF01957"/>
    </source>
</evidence>
<dbReference type="InterPro" id="IPR002810">
    <property type="entry name" value="NfeD-like_C"/>
</dbReference>
<dbReference type="SUPFAM" id="SSF141322">
    <property type="entry name" value="NfeD domain-like"/>
    <property type="match status" value="1"/>
</dbReference>
<keyword evidence="3 5" id="KW-1133">Transmembrane helix</keyword>
<evidence type="ECO:0000256" key="4">
    <source>
        <dbReference type="ARBA" id="ARBA00023136"/>
    </source>
</evidence>
<organism evidence="7 8">
    <name type="scientific">Shouchella lonarensis</name>
    <dbReference type="NCBI Taxonomy" id="1464122"/>
    <lineage>
        <taxon>Bacteria</taxon>
        <taxon>Bacillati</taxon>
        <taxon>Bacillota</taxon>
        <taxon>Bacilli</taxon>
        <taxon>Bacillales</taxon>
        <taxon>Bacillaceae</taxon>
        <taxon>Shouchella</taxon>
    </lineage>
</organism>
<feature type="transmembrane region" description="Helical" evidence="5">
    <location>
        <begin position="101"/>
        <end position="124"/>
    </location>
</feature>
<keyword evidence="2 5" id="KW-0812">Transmembrane</keyword>
<feature type="transmembrane region" description="Helical" evidence="5">
    <location>
        <begin position="78"/>
        <end position="95"/>
    </location>
</feature>
<dbReference type="PANTHER" id="PTHR33507:SF3">
    <property type="entry name" value="INNER MEMBRANE PROTEIN YBBJ"/>
    <property type="match status" value="1"/>
</dbReference>
<dbReference type="InterPro" id="IPR052165">
    <property type="entry name" value="Membrane_assoc_protease"/>
</dbReference>
<dbReference type="InterPro" id="IPR012340">
    <property type="entry name" value="NA-bd_OB-fold"/>
</dbReference>
<proteinExistence type="predicted"/>
<dbReference type="Pfam" id="PF01957">
    <property type="entry name" value="NfeD"/>
    <property type="match status" value="1"/>
</dbReference>
<reference evidence="8" key="1">
    <citation type="submission" date="2016-09" db="EMBL/GenBank/DDBJ databases">
        <authorList>
            <person name="Varghese N."/>
            <person name="Submissions S."/>
        </authorList>
    </citation>
    <scope>NUCLEOTIDE SEQUENCE [LARGE SCALE GENOMIC DNA]</scope>
    <source>
        <strain evidence="8">25nlg</strain>
    </source>
</reference>
<accession>A0A1G6KNU5</accession>
<feature type="transmembrane region" description="Helical" evidence="5">
    <location>
        <begin position="54"/>
        <end position="71"/>
    </location>
</feature>
<dbReference type="AlphaFoldDB" id="A0A1G6KNU5"/>
<feature type="transmembrane region" description="Helical" evidence="5">
    <location>
        <begin position="6"/>
        <end position="23"/>
    </location>
</feature>
<evidence type="ECO:0000256" key="1">
    <source>
        <dbReference type="ARBA" id="ARBA00004141"/>
    </source>
</evidence>
<dbReference type="PANTHER" id="PTHR33507">
    <property type="entry name" value="INNER MEMBRANE PROTEIN YBBJ"/>
    <property type="match status" value="1"/>
</dbReference>
<protein>
    <submittedName>
        <fullName evidence="7">NfeD-like C-terminal, partner-binding</fullName>
    </submittedName>
</protein>
<name>A0A1G6KNU5_9BACI</name>
<keyword evidence="4 5" id="KW-0472">Membrane</keyword>
<evidence type="ECO:0000256" key="3">
    <source>
        <dbReference type="ARBA" id="ARBA00022989"/>
    </source>
</evidence>
<evidence type="ECO:0000313" key="7">
    <source>
        <dbReference type="EMBL" id="SDC32508.1"/>
    </source>
</evidence>
<dbReference type="Gene3D" id="2.40.50.140">
    <property type="entry name" value="Nucleic acid-binding proteins"/>
    <property type="match status" value="1"/>
</dbReference>
<dbReference type="EMBL" id="FMYM01000007">
    <property type="protein sequence ID" value="SDC32508.1"/>
    <property type="molecule type" value="Genomic_DNA"/>
</dbReference>
<feature type="domain" description="NfeD-like C-terminal" evidence="6">
    <location>
        <begin position="153"/>
        <end position="208"/>
    </location>
</feature>
<evidence type="ECO:0000256" key="2">
    <source>
        <dbReference type="ARBA" id="ARBA00022692"/>
    </source>
</evidence>
<dbReference type="Proteomes" id="UP000242662">
    <property type="component" value="Unassembled WGS sequence"/>
</dbReference>
<dbReference type="STRING" id="1464122.SAMN05421737_10791"/>
<evidence type="ECO:0000256" key="5">
    <source>
        <dbReference type="SAM" id="Phobius"/>
    </source>
</evidence>
<keyword evidence="8" id="KW-1185">Reference proteome</keyword>
<gene>
    <name evidence="7" type="ORF">SAMN05421737_10791</name>
</gene>
<comment type="subcellular location">
    <subcellularLocation>
        <location evidence="1">Membrane</location>
        <topology evidence="1">Multi-pass membrane protein</topology>
    </subcellularLocation>
</comment>